<dbReference type="AlphaFoldDB" id="A0A1G1Y6R7"/>
<proteinExistence type="predicted"/>
<gene>
    <name evidence="1" type="ORF">A2663_03275</name>
</gene>
<protein>
    <submittedName>
        <fullName evidence="1">Uncharacterized protein</fullName>
    </submittedName>
</protein>
<comment type="caution">
    <text evidence="1">The sequence shown here is derived from an EMBL/GenBank/DDBJ whole genome shotgun (WGS) entry which is preliminary data.</text>
</comment>
<dbReference type="Proteomes" id="UP000178432">
    <property type="component" value="Unassembled WGS sequence"/>
</dbReference>
<sequence length="170" mass="19163">MWGEFRRTRAEVRQRSDKLRPAALLVKSRVPQKSFLFLLPARIATQSVAGGEEKIRRAHIGKSEENFFVGWQVSARGGGAAPLVPFKVGSRKVYNYSTFNFFILIFSHFGAEQVTLKSWVRPPRTNSILSFYNLRGASRRLIRAQKSWLINKDTRGIGAGTPALATKNLI</sequence>
<dbReference type="EMBL" id="MHIF01000021">
    <property type="protein sequence ID" value="OGY48019.1"/>
    <property type="molecule type" value="Genomic_DNA"/>
</dbReference>
<name>A0A1G1Y6R7_9BACT</name>
<organism evidence="1 2">
    <name type="scientific">Candidatus Buchananbacteria bacterium RIFCSPHIGHO2_01_FULL_46_12</name>
    <dbReference type="NCBI Taxonomy" id="1797536"/>
    <lineage>
        <taxon>Bacteria</taxon>
        <taxon>Candidatus Buchananiibacteriota</taxon>
    </lineage>
</organism>
<evidence type="ECO:0000313" key="2">
    <source>
        <dbReference type="Proteomes" id="UP000178432"/>
    </source>
</evidence>
<reference evidence="1 2" key="1">
    <citation type="journal article" date="2016" name="Nat. Commun.">
        <title>Thousands of microbial genomes shed light on interconnected biogeochemical processes in an aquifer system.</title>
        <authorList>
            <person name="Anantharaman K."/>
            <person name="Brown C.T."/>
            <person name="Hug L.A."/>
            <person name="Sharon I."/>
            <person name="Castelle C.J."/>
            <person name="Probst A.J."/>
            <person name="Thomas B.C."/>
            <person name="Singh A."/>
            <person name="Wilkins M.J."/>
            <person name="Karaoz U."/>
            <person name="Brodie E.L."/>
            <person name="Williams K.H."/>
            <person name="Hubbard S.S."/>
            <person name="Banfield J.F."/>
        </authorList>
    </citation>
    <scope>NUCLEOTIDE SEQUENCE [LARGE SCALE GENOMIC DNA]</scope>
</reference>
<evidence type="ECO:0000313" key="1">
    <source>
        <dbReference type="EMBL" id="OGY48019.1"/>
    </source>
</evidence>
<accession>A0A1G1Y6R7</accession>